<dbReference type="SUPFAM" id="SSF57667">
    <property type="entry name" value="beta-beta-alpha zinc fingers"/>
    <property type="match status" value="3"/>
</dbReference>
<proteinExistence type="inferred from homology"/>
<evidence type="ECO:0000259" key="10">
    <source>
        <dbReference type="PROSITE" id="PS50157"/>
    </source>
</evidence>
<keyword evidence="7" id="KW-0238">DNA-binding</keyword>
<evidence type="ECO:0000256" key="8">
    <source>
        <dbReference type="ARBA" id="ARBA00023242"/>
    </source>
</evidence>
<dbReference type="Gene3D" id="3.30.160.60">
    <property type="entry name" value="Classic Zinc Finger"/>
    <property type="match status" value="3"/>
</dbReference>
<evidence type="ECO:0000256" key="4">
    <source>
        <dbReference type="ARBA" id="ARBA00022737"/>
    </source>
</evidence>
<dbReference type="PANTHER" id="PTHR24392:SF56">
    <property type="entry name" value="ZINC FINGER PROTEIN 510"/>
    <property type="match status" value="1"/>
</dbReference>
<comment type="similarity">
    <text evidence="2">Belongs to the hunchback C2H2-type zinc-finger protein family.</text>
</comment>
<keyword evidence="11" id="KW-1185">Reference proteome</keyword>
<dbReference type="GO" id="GO:0008270">
    <property type="term" value="F:zinc ion binding"/>
    <property type="evidence" value="ECO:0007669"/>
    <property type="project" value="UniProtKB-KW"/>
</dbReference>
<keyword evidence="4" id="KW-0677">Repeat</keyword>
<evidence type="ECO:0000313" key="12">
    <source>
        <dbReference type="RefSeq" id="XP_026683076.1"/>
    </source>
</evidence>
<accession>A0A3Q0J3S8</accession>
<dbReference type="PaxDb" id="121845-A0A3Q0J3S8"/>
<dbReference type="GO" id="GO:0003677">
    <property type="term" value="F:DNA binding"/>
    <property type="evidence" value="ECO:0007669"/>
    <property type="project" value="UniProtKB-KW"/>
</dbReference>
<dbReference type="GeneID" id="113469504"/>
<dbReference type="PROSITE" id="PS00028">
    <property type="entry name" value="ZINC_FINGER_C2H2_1"/>
    <property type="match status" value="2"/>
</dbReference>
<comment type="subcellular location">
    <subcellularLocation>
        <location evidence="1">Nucleus</location>
    </subcellularLocation>
</comment>
<name>A0A3Q0J3S8_DIACI</name>
<dbReference type="FunFam" id="3.30.160.60:FF:000446">
    <property type="entry name" value="Zinc finger protein"/>
    <property type="match status" value="1"/>
</dbReference>
<evidence type="ECO:0000256" key="3">
    <source>
        <dbReference type="ARBA" id="ARBA00022723"/>
    </source>
</evidence>
<evidence type="ECO:0000256" key="6">
    <source>
        <dbReference type="ARBA" id="ARBA00022833"/>
    </source>
</evidence>
<sequence length="199" mass="23139">MPRLHGPKSKYVCWACTSFNTNHLGNVRKHIQRHLGDKPLRCAYCDYRCIQKSQLVIHAYNFHTASLDSLKGSSYIALPLCPDCMPRPDAFRCKFVCYACHSFHTYNGTAMKNHIMVHLEEKPYACQFCDYRCVQKVSLKSHMIRCRKSASNFANMKSHIQTHLGDKPFSCTFCNYRCSRKAHLTRHAYYKHSNCVFRG</sequence>
<organism evidence="11 12">
    <name type="scientific">Diaphorina citri</name>
    <name type="common">Asian citrus psyllid</name>
    <dbReference type="NCBI Taxonomy" id="121845"/>
    <lineage>
        <taxon>Eukaryota</taxon>
        <taxon>Metazoa</taxon>
        <taxon>Ecdysozoa</taxon>
        <taxon>Arthropoda</taxon>
        <taxon>Hexapoda</taxon>
        <taxon>Insecta</taxon>
        <taxon>Pterygota</taxon>
        <taxon>Neoptera</taxon>
        <taxon>Paraneoptera</taxon>
        <taxon>Hemiptera</taxon>
        <taxon>Sternorrhyncha</taxon>
        <taxon>Psylloidea</taxon>
        <taxon>Psyllidae</taxon>
        <taxon>Diaphorininae</taxon>
        <taxon>Diaphorina</taxon>
    </lineage>
</organism>
<dbReference type="RefSeq" id="XP_026683076.1">
    <property type="nucleotide sequence ID" value="XM_026827275.1"/>
</dbReference>
<dbReference type="InterPro" id="IPR036236">
    <property type="entry name" value="Znf_C2H2_sf"/>
</dbReference>
<evidence type="ECO:0000313" key="11">
    <source>
        <dbReference type="Proteomes" id="UP000079169"/>
    </source>
</evidence>
<evidence type="ECO:0000256" key="7">
    <source>
        <dbReference type="ARBA" id="ARBA00023125"/>
    </source>
</evidence>
<dbReference type="KEGG" id="dci:113469504"/>
<evidence type="ECO:0000256" key="5">
    <source>
        <dbReference type="ARBA" id="ARBA00022771"/>
    </source>
</evidence>
<evidence type="ECO:0000256" key="9">
    <source>
        <dbReference type="PROSITE-ProRule" id="PRU00042"/>
    </source>
</evidence>
<gene>
    <name evidence="12" type="primary">LOC113469504</name>
</gene>
<keyword evidence="8" id="KW-0539">Nucleus</keyword>
<keyword evidence="5 9" id="KW-0863">Zinc-finger</keyword>
<dbReference type="FunFam" id="3.30.160.60:FF:000614">
    <property type="entry name" value="Zinc finger protein 142"/>
    <property type="match status" value="1"/>
</dbReference>
<dbReference type="Proteomes" id="UP000079169">
    <property type="component" value="Unplaced"/>
</dbReference>
<dbReference type="AlphaFoldDB" id="A0A3Q0J3S8"/>
<feature type="domain" description="C2H2-type" evidence="10">
    <location>
        <begin position="131"/>
        <end position="168"/>
    </location>
</feature>
<dbReference type="PROSITE" id="PS50157">
    <property type="entry name" value="ZINC_FINGER_C2H2_2"/>
    <property type="match status" value="1"/>
</dbReference>
<dbReference type="PANTHER" id="PTHR24392">
    <property type="entry name" value="ZINC FINGER PROTEIN"/>
    <property type="match status" value="1"/>
</dbReference>
<evidence type="ECO:0000256" key="1">
    <source>
        <dbReference type="ARBA" id="ARBA00004123"/>
    </source>
</evidence>
<dbReference type="STRING" id="121845.A0A3Q0J3S8"/>
<dbReference type="SMART" id="SM00355">
    <property type="entry name" value="ZnF_C2H2"/>
    <property type="match status" value="5"/>
</dbReference>
<dbReference type="GO" id="GO:0005634">
    <property type="term" value="C:nucleus"/>
    <property type="evidence" value="ECO:0007669"/>
    <property type="project" value="UniProtKB-SubCell"/>
</dbReference>
<keyword evidence="3" id="KW-0479">Metal-binding</keyword>
<reference evidence="12" key="1">
    <citation type="submission" date="2025-08" db="UniProtKB">
        <authorList>
            <consortium name="RefSeq"/>
        </authorList>
    </citation>
    <scope>IDENTIFICATION</scope>
</reference>
<evidence type="ECO:0000256" key="2">
    <source>
        <dbReference type="ARBA" id="ARBA00007746"/>
    </source>
</evidence>
<protein>
    <submittedName>
        <fullName evidence="12">Zinc finger X-chromosomal protein-like</fullName>
    </submittedName>
</protein>
<dbReference type="InterPro" id="IPR013087">
    <property type="entry name" value="Znf_C2H2_type"/>
</dbReference>
<keyword evidence="6" id="KW-0862">Zinc</keyword>